<gene>
    <name evidence="2" type="ORF">ACFSR2_24500</name>
</gene>
<dbReference type="RefSeq" id="WP_340238545.1">
    <property type="nucleotide sequence ID" value="NZ_JBBEWC010000010.1"/>
</dbReference>
<dbReference type="InterPro" id="IPR005901">
    <property type="entry name" value="GLPGLI"/>
</dbReference>
<reference evidence="3" key="1">
    <citation type="journal article" date="2019" name="Int. J. Syst. Evol. Microbiol.">
        <title>The Global Catalogue of Microorganisms (GCM) 10K type strain sequencing project: providing services to taxonomists for standard genome sequencing and annotation.</title>
        <authorList>
            <consortium name="The Broad Institute Genomics Platform"/>
            <consortium name="The Broad Institute Genome Sequencing Center for Infectious Disease"/>
            <person name="Wu L."/>
            <person name="Ma J."/>
        </authorList>
    </citation>
    <scope>NUCLEOTIDE SEQUENCE [LARGE SCALE GENOMIC DNA]</scope>
    <source>
        <strain evidence="3">KCTC 52344</strain>
    </source>
</reference>
<dbReference type="Proteomes" id="UP001597510">
    <property type="component" value="Unassembled WGS sequence"/>
</dbReference>
<dbReference type="EMBL" id="JBHULC010000039">
    <property type="protein sequence ID" value="MFD2524085.1"/>
    <property type="molecule type" value="Genomic_DNA"/>
</dbReference>
<name>A0ABW5JFE3_9BACT</name>
<evidence type="ECO:0000313" key="3">
    <source>
        <dbReference type="Proteomes" id="UP001597510"/>
    </source>
</evidence>
<evidence type="ECO:0000256" key="1">
    <source>
        <dbReference type="SAM" id="SignalP"/>
    </source>
</evidence>
<feature type="chain" id="PRO_5046952040" evidence="1">
    <location>
        <begin position="23"/>
        <end position="252"/>
    </location>
</feature>
<sequence>MKAIKKYVSGLLLCMMFAPILGFSQKTEGMVVYERQEFWSKIIGQLTYLSNEEKDRVKQTWGKNDEGWKSKTKMFFNANESLLSNLEEASEYGWSSRTEDYYIYRNYEKEKKIELIEMMGKNYVLEDSLRAPSWKVLNQIKDVAGYICMKAVTEDTVKHQKITAWFTGDIPVSAGPERYYGLPGLILELEINDGDVVITASKVEFRKVEPKELAMPKLKGKKIKDADYDNLIAKHIKDSIKSYRNPYWAIKY</sequence>
<keyword evidence="3" id="KW-1185">Reference proteome</keyword>
<comment type="caution">
    <text evidence="2">The sequence shown here is derived from an EMBL/GenBank/DDBJ whole genome shotgun (WGS) entry which is preliminary data.</text>
</comment>
<keyword evidence="1" id="KW-0732">Signal</keyword>
<organism evidence="2 3">
    <name type="scientific">Emticicia soli</name>
    <dbReference type="NCBI Taxonomy" id="2027878"/>
    <lineage>
        <taxon>Bacteria</taxon>
        <taxon>Pseudomonadati</taxon>
        <taxon>Bacteroidota</taxon>
        <taxon>Cytophagia</taxon>
        <taxon>Cytophagales</taxon>
        <taxon>Leadbetterellaceae</taxon>
        <taxon>Emticicia</taxon>
    </lineage>
</organism>
<dbReference type="Pfam" id="PF09697">
    <property type="entry name" value="Porph_ging"/>
    <property type="match status" value="1"/>
</dbReference>
<evidence type="ECO:0000313" key="2">
    <source>
        <dbReference type="EMBL" id="MFD2524085.1"/>
    </source>
</evidence>
<dbReference type="NCBIfam" id="TIGR01200">
    <property type="entry name" value="GLPGLI"/>
    <property type="match status" value="1"/>
</dbReference>
<protein>
    <submittedName>
        <fullName evidence="2">GLPGLI family protein</fullName>
    </submittedName>
</protein>
<proteinExistence type="predicted"/>
<feature type="signal peptide" evidence="1">
    <location>
        <begin position="1"/>
        <end position="22"/>
    </location>
</feature>
<accession>A0ABW5JFE3</accession>